<dbReference type="PANTHER" id="PTHR28055:SF1">
    <property type="entry name" value="ALTERED INHERITANCE OF MITOCHONDRIA PROTEIN 41, MITOCHONDRIAL"/>
    <property type="match status" value="1"/>
</dbReference>
<dbReference type="InterPro" id="IPR042184">
    <property type="entry name" value="YqeY/Aim41_N"/>
</dbReference>
<dbReference type="Gene3D" id="1.10.1510.10">
    <property type="entry name" value="Uncharacterised protein YqeY/AIM41 PF09424, N-terminal domain"/>
    <property type="match status" value="1"/>
</dbReference>
<dbReference type="InterPro" id="IPR003789">
    <property type="entry name" value="Asn/Gln_tRNA_amidoTrase-B-like"/>
</dbReference>
<dbReference type="InterPro" id="IPR019004">
    <property type="entry name" value="YqeY/Aim41"/>
</dbReference>
<reference evidence="2 3" key="1">
    <citation type="journal article" date="2019" name="Int. J. Syst. Evol. Microbiol.">
        <title>The Global Catalogue of Microorganisms (GCM) 10K type strain sequencing project: providing services to taxonomists for standard genome sequencing and annotation.</title>
        <authorList>
            <consortium name="The Broad Institute Genomics Platform"/>
            <consortium name="The Broad Institute Genome Sequencing Center for Infectious Disease"/>
            <person name="Wu L."/>
            <person name="Ma J."/>
        </authorList>
    </citation>
    <scope>NUCLEOTIDE SEQUENCE [LARGE SCALE GENOMIC DNA]</scope>
    <source>
        <strain evidence="2 3">JCM 11269</strain>
    </source>
</reference>
<feature type="compositionally biased region" description="Low complexity" evidence="1">
    <location>
        <begin position="113"/>
        <end position="124"/>
    </location>
</feature>
<name>A0ABN1SW43_9ACTN</name>
<sequence>MDVGDLQDAQGAHARGQDRDRHPPQAEEAGLETRRVEEAGGRNRRDAQGNSVSRAHAVIVSGSRSVAKSAVGRRGGRGGGADGVAVVRSGLVTRASRARPWGCPGPVRGAVPGRSAGESRAGPRGRSGGRRTGTPRELAREDVTAAATITSMTTLKSKLHDDLNTAIKERDELRSSTLRLTLAAITKEEVAGKEKRELSDDEVLKVIVREAKKRREAAEAFAQGGRPEAAEREKAEGEVLAAYLPKQLSDEELNAIVAEAIEEARAAGAEGPRAMGAVMKIVGPRIAGRAEGGRVAAVVKKMLAG</sequence>
<dbReference type="PANTHER" id="PTHR28055">
    <property type="entry name" value="ALTERED INHERITANCE OF MITOCHONDRIA PROTEIN 41, MITOCHONDRIAL"/>
    <property type="match status" value="1"/>
</dbReference>
<dbReference type="Gene3D" id="1.10.10.410">
    <property type="match status" value="1"/>
</dbReference>
<feature type="region of interest" description="Disordered" evidence="1">
    <location>
        <begin position="1"/>
        <end position="84"/>
    </location>
</feature>
<dbReference type="InterPro" id="IPR023168">
    <property type="entry name" value="GatB_Yqey_C_2"/>
</dbReference>
<gene>
    <name evidence="2" type="ORF">GCM10009564_14600</name>
</gene>
<dbReference type="Pfam" id="PF09424">
    <property type="entry name" value="YqeY"/>
    <property type="match status" value="1"/>
</dbReference>
<feature type="region of interest" description="Disordered" evidence="1">
    <location>
        <begin position="97"/>
        <end position="138"/>
    </location>
</feature>
<proteinExistence type="predicted"/>
<evidence type="ECO:0008006" key="4">
    <source>
        <dbReference type="Google" id="ProtNLM"/>
    </source>
</evidence>
<dbReference type="SUPFAM" id="SSF89095">
    <property type="entry name" value="GatB/YqeY motif"/>
    <property type="match status" value="1"/>
</dbReference>
<dbReference type="EMBL" id="BAAAHU010000010">
    <property type="protein sequence ID" value="GAA1006682.1"/>
    <property type="molecule type" value="Genomic_DNA"/>
</dbReference>
<keyword evidence="3" id="KW-1185">Reference proteome</keyword>
<feature type="compositionally biased region" description="Basic and acidic residues" evidence="1">
    <location>
        <begin position="15"/>
        <end position="47"/>
    </location>
</feature>
<evidence type="ECO:0000313" key="2">
    <source>
        <dbReference type="EMBL" id="GAA1006682.1"/>
    </source>
</evidence>
<evidence type="ECO:0000313" key="3">
    <source>
        <dbReference type="Proteomes" id="UP001501072"/>
    </source>
</evidence>
<evidence type="ECO:0000256" key="1">
    <source>
        <dbReference type="SAM" id="MobiDB-lite"/>
    </source>
</evidence>
<protein>
    <recommendedName>
        <fullName evidence="4">GatB/YqeY domain-containing protein</fullName>
    </recommendedName>
</protein>
<comment type="caution">
    <text evidence="2">The sequence shown here is derived from an EMBL/GenBank/DDBJ whole genome shotgun (WGS) entry which is preliminary data.</text>
</comment>
<accession>A0ABN1SW43</accession>
<organism evidence="2 3">
    <name type="scientific">Streptomyces thermogriseus</name>
    <dbReference type="NCBI Taxonomy" id="75292"/>
    <lineage>
        <taxon>Bacteria</taxon>
        <taxon>Bacillati</taxon>
        <taxon>Actinomycetota</taxon>
        <taxon>Actinomycetes</taxon>
        <taxon>Kitasatosporales</taxon>
        <taxon>Streptomycetaceae</taxon>
        <taxon>Streptomyces</taxon>
    </lineage>
</organism>
<dbReference type="Proteomes" id="UP001501072">
    <property type="component" value="Unassembled WGS sequence"/>
</dbReference>